<evidence type="ECO:0000313" key="1">
    <source>
        <dbReference type="EMBL" id="CAI6336347.1"/>
    </source>
</evidence>
<dbReference type="EMBL" id="CAOQHR010000006">
    <property type="protein sequence ID" value="CAI6336347.1"/>
    <property type="molecule type" value="Genomic_DNA"/>
</dbReference>
<keyword evidence="2" id="KW-1185">Reference proteome</keyword>
<comment type="caution">
    <text evidence="1">The sequence shown here is derived from an EMBL/GenBank/DDBJ whole genome shotgun (WGS) entry which is preliminary data.</text>
</comment>
<gene>
    <name evidence="1" type="ORF">PDIGIT_LOCUS9443</name>
</gene>
<dbReference type="Proteomes" id="UP001152607">
    <property type="component" value="Unassembled WGS sequence"/>
</dbReference>
<reference evidence="1" key="1">
    <citation type="submission" date="2023-01" db="EMBL/GenBank/DDBJ databases">
        <authorList>
            <person name="Van Ghelder C."/>
            <person name="Rancurel C."/>
        </authorList>
    </citation>
    <scope>NUCLEOTIDE SEQUENCE</scope>
    <source>
        <strain evidence="1">CNCM I-4278</strain>
    </source>
</reference>
<sequence>MYIKYVQPSRSPTRLKISITLLYRQNGRLPVKSVGRRQLCTQDASHAISMFMSDGSTCALSLIFFCPVASQPTIARQPLDSTSTLIFHPQTGATMNRPIALIVQDHIRSSPFSSTCRSGLASISVSYPACSSMPIRCTCSIGPQSRTRCTSVHSIAVLNPAPRSPFTLLKPHSMILCQTERNTHFEPRVIPHSFCRHRQYRLNPPQPAFMIRLRT</sequence>
<dbReference type="AlphaFoldDB" id="A0A9W4UKI2"/>
<name>A0A9W4UKI2_9PLEO</name>
<protein>
    <submittedName>
        <fullName evidence="1">Uncharacterized protein</fullName>
    </submittedName>
</protein>
<evidence type="ECO:0000313" key="2">
    <source>
        <dbReference type="Proteomes" id="UP001152607"/>
    </source>
</evidence>
<accession>A0A9W4UKI2</accession>
<proteinExistence type="predicted"/>
<organism evidence="1 2">
    <name type="scientific">Periconia digitata</name>
    <dbReference type="NCBI Taxonomy" id="1303443"/>
    <lineage>
        <taxon>Eukaryota</taxon>
        <taxon>Fungi</taxon>
        <taxon>Dikarya</taxon>
        <taxon>Ascomycota</taxon>
        <taxon>Pezizomycotina</taxon>
        <taxon>Dothideomycetes</taxon>
        <taxon>Pleosporomycetidae</taxon>
        <taxon>Pleosporales</taxon>
        <taxon>Massarineae</taxon>
        <taxon>Periconiaceae</taxon>
        <taxon>Periconia</taxon>
    </lineage>
</organism>